<feature type="region of interest" description="Disordered" evidence="1">
    <location>
        <begin position="1"/>
        <end position="34"/>
    </location>
</feature>
<dbReference type="EMBL" id="AY341443">
    <property type="protein sequence ID" value="AAR13299.1"/>
    <property type="molecule type" value="Genomic_DNA"/>
</dbReference>
<name>Q69FA3_PHAVU</name>
<sequence length="126" mass="14369">MEALRNSKEIGNERRREKNWGKEEDDESEEEDEVVRVRDAFLKRVELSYIGRGSKNPFQLPNPRVSVQPCNCGTACAEAEQRSSTFEGQGSAFPVMRPRSRVERATSAKILVLFYNNPPHIAKDKT</sequence>
<evidence type="ECO:0000313" key="2">
    <source>
        <dbReference type="EMBL" id="AAR13299.1"/>
    </source>
</evidence>
<organism evidence="2">
    <name type="scientific">Phaseolus vulgaris</name>
    <name type="common">Kidney bean</name>
    <name type="synonym">French bean</name>
    <dbReference type="NCBI Taxonomy" id="3885"/>
    <lineage>
        <taxon>Eukaryota</taxon>
        <taxon>Viridiplantae</taxon>
        <taxon>Streptophyta</taxon>
        <taxon>Embryophyta</taxon>
        <taxon>Tracheophyta</taxon>
        <taxon>Spermatophyta</taxon>
        <taxon>Magnoliopsida</taxon>
        <taxon>eudicotyledons</taxon>
        <taxon>Gunneridae</taxon>
        <taxon>Pentapetalae</taxon>
        <taxon>rosids</taxon>
        <taxon>fabids</taxon>
        <taxon>Fabales</taxon>
        <taxon>Fabaceae</taxon>
        <taxon>Papilionoideae</taxon>
        <taxon>50 kb inversion clade</taxon>
        <taxon>NPAAA clade</taxon>
        <taxon>indigoferoid/millettioid clade</taxon>
        <taxon>Phaseoleae</taxon>
        <taxon>Phaseolus</taxon>
    </lineage>
</organism>
<feature type="compositionally biased region" description="Acidic residues" evidence="1">
    <location>
        <begin position="23"/>
        <end position="33"/>
    </location>
</feature>
<reference evidence="2" key="1">
    <citation type="submission" date="2003-07" db="EMBL/GenBank/DDBJ databases">
        <title>Sequence analysis of a BAC clone harboring the Co-4 locus for anthracnose resistance in common bean.</title>
        <authorList>
            <person name="Melotto M."/>
            <person name="Camargo L.E.A."/>
        </authorList>
    </citation>
    <scope>NUCLEOTIDE SEQUENCE</scope>
</reference>
<dbReference type="AlphaFoldDB" id="Q69FA3"/>
<evidence type="ECO:0000256" key="1">
    <source>
        <dbReference type="SAM" id="MobiDB-lite"/>
    </source>
</evidence>
<protein>
    <submittedName>
        <fullName evidence="2">Uncharacterized protein</fullName>
    </submittedName>
</protein>
<feature type="compositionally biased region" description="Basic and acidic residues" evidence="1">
    <location>
        <begin position="1"/>
        <end position="22"/>
    </location>
</feature>
<proteinExistence type="predicted"/>
<gene>
    <name evidence="2" type="ORF">BA5</name>
</gene>
<accession>Q69FA3</accession>